<feature type="region of interest" description="Disordered" evidence="5">
    <location>
        <begin position="1667"/>
        <end position="1694"/>
    </location>
</feature>
<keyword evidence="7" id="KW-1185">Reference proteome</keyword>
<feature type="compositionally biased region" description="Polar residues" evidence="5">
    <location>
        <begin position="1449"/>
        <end position="1472"/>
    </location>
</feature>
<keyword evidence="4" id="KW-0175">Coiled coil</keyword>
<dbReference type="PROSITE" id="PS50082">
    <property type="entry name" value="WD_REPEATS_2"/>
    <property type="match status" value="3"/>
</dbReference>
<feature type="region of interest" description="Disordered" evidence="5">
    <location>
        <begin position="525"/>
        <end position="598"/>
    </location>
</feature>
<dbReference type="InterPro" id="IPR036322">
    <property type="entry name" value="WD40_repeat_dom_sf"/>
</dbReference>
<proteinExistence type="predicted"/>
<feature type="region of interest" description="Disordered" evidence="5">
    <location>
        <begin position="1773"/>
        <end position="1796"/>
    </location>
</feature>
<feature type="compositionally biased region" description="Basic residues" evidence="5">
    <location>
        <begin position="1375"/>
        <end position="1385"/>
    </location>
</feature>
<dbReference type="EMBL" id="LDAU01000170">
    <property type="protein sequence ID" value="KRX01469.1"/>
    <property type="molecule type" value="Genomic_DNA"/>
</dbReference>
<evidence type="ECO:0000256" key="5">
    <source>
        <dbReference type="SAM" id="MobiDB-lite"/>
    </source>
</evidence>
<dbReference type="OrthoDB" id="727118at2759"/>
<feature type="region of interest" description="Disordered" evidence="5">
    <location>
        <begin position="158"/>
        <end position="226"/>
    </location>
</feature>
<feature type="coiled-coil region" evidence="4">
    <location>
        <begin position="1581"/>
        <end position="1615"/>
    </location>
</feature>
<feature type="region of interest" description="Disordered" evidence="5">
    <location>
        <begin position="1081"/>
        <end position="1100"/>
    </location>
</feature>
<name>A0A0V0QGW7_PSEPJ</name>
<dbReference type="PANTHER" id="PTHR15653">
    <property type="entry name" value="STRIATIN"/>
    <property type="match status" value="1"/>
</dbReference>
<feature type="compositionally biased region" description="Low complexity" evidence="5">
    <location>
        <begin position="1510"/>
        <end position="1519"/>
    </location>
</feature>
<gene>
    <name evidence="6" type="ORF">PPERSA_01372</name>
</gene>
<feature type="repeat" description="WD" evidence="3">
    <location>
        <begin position="2126"/>
        <end position="2167"/>
    </location>
</feature>
<dbReference type="InterPro" id="IPR019775">
    <property type="entry name" value="WD40_repeat_CS"/>
</dbReference>
<dbReference type="InterPro" id="IPR051488">
    <property type="entry name" value="WD_repeat_striatin"/>
</dbReference>
<evidence type="ECO:0000256" key="1">
    <source>
        <dbReference type="ARBA" id="ARBA00022574"/>
    </source>
</evidence>
<dbReference type="PROSITE" id="PS00678">
    <property type="entry name" value="WD_REPEATS_1"/>
    <property type="match status" value="1"/>
</dbReference>
<feature type="compositionally biased region" description="Basic and acidic residues" evidence="5">
    <location>
        <begin position="584"/>
        <end position="598"/>
    </location>
</feature>
<dbReference type="CDD" id="cd00200">
    <property type="entry name" value="WD40"/>
    <property type="match status" value="1"/>
</dbReference>
<dbReference type="InterPro" id="IPR001680">
    <property type="entry name" value="WD40_rpt"/>
</dbReference>
<dbReference type="SMART" id="SM00320">
    <property type="entry name" value="WD40"/>
    <property type="match status" value="6"/>
</dbReference>
<feature type="compositionally biased region" description="Low complexity" evidence="5">
    <location>
        <begin position="1488"/>
        <end position="1500"/>
    </location>
</feature>
<feature type="region of interest" description="Disordered" evidence="5">
    <location>
        <begin position="1119"/>
        <end position="1166"/>
    </location>
</feature>
<feature type="region of interest" description="Disordered" evidence="5">
    <location>
        <begin position="1022"/>
        <end position="1052"/>
    </location>
</feature>
<reference evidence="6 7" key="1">
    <citation type="journal article" date="2015" name="Sci. Rep.">
        <title>Genome of the facultative scuticociliatosis pathogen Pseudocohnilembus persalinus provides insight into its virulence through horizontal gene transfer.</title>
        <authorList>
            <person name="Xiong J."/>
            <person name="Wang G."/>
            <person name="Cheng J."/>
            <person name="Tian M."/>
            <person name="Pan X."/>
            <person name="Warren A."/>
            <person name="Jiang C."/>
            <person name="Yuan D."/>
            <person name="Miao W."/>
        </authorList>
    </citation>
    <scope>NUCLEOTIDE SEQUENCE [LARGE SCALE GENOMIC DNA]</scope>
    <source>
        <strain evidence="6">36N120E</strain>
    </source>
</reference>
<dbReference type="PROSITE" id="PS50294">
    <property type="entry name" value="WD_REPEATS_REGION"/>
    <property type="match status" value="3"/>
</dbReference>
<feature type="coiled-coil region" evidence="4">
    <location>
        <begin position="805"/>
        <end position="1017"/>
    </location>
</feature>
<dbReference type="Gene3D" id="2.130.10.10">
    <property type="entry name" value="YVTN repeat-like/Quinoprotein amine dehydrogenase"/>
    <property type="match status" value="1"/>
</dbReference>
<evidence type="ECO:0000256" key="3">
    <source>
        <dbReference type="PROSITE-ProRule" id="PRU00221"/>
    </source>
</evidence>
<evidence type="ECO:0000256" key="2">
    <source>
        <dbReference type="ARBA" id="ARBA00022737"/>
    </source>
</evidence>
<dbReference type="PANTHER" id="PTHR15653:SF0">
    <property type="entry name" value="CONNECTOR OF KINASE TO AP-1, ISOFORM E"/>
    <property type="match status" value="1"/>
</dbReference>
<keyword evidence="2" id="KW-0677">Repeat</keyword>
<feature type="repeat" description="WD" evidence="3">
    <location>
        <begin position="1831"/>
        <end position="1863"/>
    </location>
</feature>
<organism evidence="6 7">
    <name type="scientific">Pseudocohnilembus persalinus</name>
    <name type="common">Ciliate</name>
    <dbReference type="NCBI Taxonomy" id="266149"/>
    <lineage>
        <taxon>Eukaryota</taxon>
        <taxon>Sar</taxon>
        <taxon>Alveolata</taxon>
        <taxon>Ciliophora</taxon>
        <taxon>Intramacronucleata</taxon>
        <taxon>Oligohymenophorea</taxon>
        <taxon>Scuticociliatia</taxon>
        <taxon>Philasterida</taxon>
        <taxon>Pseudocohnilembidae</taxon>
        <taxon>Pseudocohnilembus</taxon>
    </lineage>
</organism>
<feature type="repeat" description="WD" evidence="3">
    <location>
        <begin position="1948"/>
        <end position="1989"/>
    </location>
</feature>
<sequence>MALTLENFDEHKKKGTILNSPRSLEACKRQGIRPEELVVVSKEEFKRKFPNDSKQGIEIKYRHNEERRKEKVRVLLEERAQLMEEERQGLWQIDEKGSIRQSKYGNSKFGGSSMMDNATVLEREKKQLEKIRFKQQQEIQQMMEYELKMQEIRRINEEKMEQQREREEQRQAELEFRHKQQEAQRKAIEEEKKRRQEQEELKKKQLAQEEYRRQQEFAEKERQKEIERAREARMREEERKIKQEEFKHQVEQKLQAQQQLVEQKRLEMEHKEEMRLQAMEEQRREREFIAEAKRLHTEQKQREAKQKNEQKLAEIREEYERKQAINEERRQQYEQEKQARFEQNKIKQMQHDQQIKQILQEVARQEEERRQEYLIKQQQAEERKQQMEQFHSEEAKLKRLEEEEKQKQRDKIRKQAELIQEQRINEFQEKFQEKEENLQHVQEQKEQYLNEKKNIETIKRMDKQENVERIARMQEYQREKLMEKITDKMERAEQIKQQKQQIQEQRQLMRKEVEQQKRQIQEQMEKVRLGKLNPNRVAKNFGVESKYSQNSFSSKGSGGYGKTNGSRYSNKKSAKKAPNQIKKQKAENAHLPEYQKSKKEEDIMKAIEEEKVKQNQQMLSLLEEEQYAENQREEMMKQVEDPQEQKRLEKIFGMERAKAQTRIQQLSDQHDQQIKQLCDHYGVAQSNRPVTAGGGNYNPRQGNNNIYNQSNNGQLYESSNQQQDIDSQMMFQQYEQPLNFGQRTGSAKSFKPTYQSKIGIKPKGIRAQTAQQQNRILQQIEPGKKGIPLQQQADLFKRNQDLFDKEKLFEDLQHAKGIINQINEENQRLKTKNVNLDREINKQSKLIDELQHAGQNGKKSGKFQNDTFLITSLKRQVKDLQQEVSYKTQEIDKLKKNIKYTKFSEIEIEKKAFADETLRLRRISEQLLQENGQFENQEEKIMELEERCLFLNNLIETLRKDNTEMANAIRNLEEKSINDQQQFKKQEQKLKDQKRQIANFKKQINEKDEQIRSLRNIQFNHQQNTQSGNRNKRPLNTQNQTQQQNEQKIYKQHQNQLETQQNYQQGKQNQPPQNHLIQKQEQNINQQQQPQKQTADQLQQQQLQEQQLQQQQDNYQQETQAQQLNQVDEEQEEQEVQQEQEQQQDLELQQQLQQQQEEKPQEIYNSPVKQEDISYFTYYVKIKLQLNDFASTEIKSHLQANLPKDCIKYTRINIAQLKSYFSEHPYQLEECEGLELYCRYLIEPTDQDSILYDENKYANLSLVQNRIYKDFYSKPQTSEDKNKNFEYIQYILKNKMELVKTCIEQVSGQKDWFSYSDLKEAFQKASITFNQEQIDYILVKIINFNDQKQNEDCLKNLKINDLFAAFSVQMERPSRNKRPISSRGRRTSEQGPKGLINNQSPQNKNQVQKEDINDYLNDDEKIEDDDGDYDDDFDYYGENRIEAKPRILNSGQNTQDLKKPSNITQSNQSQNYGDEDFESEDNIKKQESQNNNKKNSSLSNRIKQKASSRNQQQQQQSNDYQEDYEQEEDENYGDDFEDENNNTKNRSHQQKDDLLAKDADINEIKNNQADNDLSRDLVGRIQFLESQLVEEKNRNNDLDQRVKQLETLFKEFLEQVGYEEQQQQNDSLVNQRFYTEIPSKNEIEPNINVSTISINPHNIHLVQNNSSSIKKGKSKASSSPIKNNQFQRKHHDSSTLILQKKQNNSFDPITQNLHQKTKSQAQNPNNLDQQTQFNTLSPQYQPYKQQNKQELSIEVKKNEEKNDIQQNNDFQNNQMQQQKNSVQEKKQKNVKTRNTVQESDLQNLNNVKKLTKSNSKDRSVGKKMWNPWGTLRSHLDGVRGIQFSATSSFFATVSEDCMVKIWDSKKIVNQKEIQHLEPYLSVRGHRGPIFTITGNRQNPDNINNQNGIEIIYTAGTDKQIRAWHFQENNKIQDPLSSNQDIDPCISAWDAHDDVIWELNHHPYLNLLISSSSDNSIKLWSTNQNQEEFGNLLSSFKYAPQIYQNKNEQIKNCNNSQKIIGKNNLGVNILQNKNNQLLDIPTSANWIFNNNSPSIISGFVNSSDLVIFDIETSQISNIFSYEPSQYGLSSQPNKIITHPKLNCVISAHEDRQIRFFDINSNQMVKNLIGHTDSVTSLSIHKDLNYISSVGHDGSLRTWDIRKYQCLCELPIHKLKYDESIHTVVQDPNLPYLATGGADGLVKIFKISE</sequence>
<feature type="region of interest" description="Disordered" evidence="5">
    <location>
        <begin position="378"/>
        <end position="413"/>
    </location>
</feature>
<feature type="compositionally biased region" description="Low complexity" evidence="5">
    <location>
        <begin position="1036"/>
        <end position="1052"/>
    </location>
</feature>
<protein>
    <submittedName>
        <fullName evidence="6">WD40-repeat-containing domain</fullName>
    </submittedName>
</protein>
<feature type="region of interest" description="Disordered" evidence="5">
    <location>
        <begin position="1442"/>
        <end position="1552"/>
    </location>
</feature>
<feature type="region of interest" description="Disordered" evidence="5">
    <location>
        <begin position="1373"/>
        <end position="1407"/>
    </location>
</feature>
<feature type="compositionally biased region" description="Acidic residues" evidence="5">
    <location>
        <begin position="1127"/>
        <end position="1144"/>
    </location>
</feature>
<feature type="region of interest" description="Disordered" evidence="5">
    <location>
        <begin position="689"/>
        <end position="714"/>
    </location>
</feature>
<evidence type="ECO:0000313" key="7">
    <source>
        <dbReference type="Proteomes" id="UP000054937"/>
    </source>
</evidence>
<dbReference type="SUPFAM" id="SSF50978">
    <property type="entry name" value="WD40 repeat-like"/>
    <property type="match status" value="1"/>
</dbReference>
<feature type="compositionally biased region" description="Low complexity" evidence="5">
    <location>
        <begin position="701"/>
        <end position="714"/>
    </location>
</feature>
<feature type="compositionally biased region" description="Low complexity" evidence="5">
    <location>
        <begin position="1145"/>
        <end position="1155"/>
    </location>
</feature>
<dbReference type="Proteomes" id="UP000054937">
    <property type="component" value="Unassembled WGS sequence"/>
</dbReference>
<feature type="compositionally biased region" description="Polar residues" evidence="5">
    <location>
        <begin position="1396"/>
        <end position="1406"/>
    </location>
</feature>
<evidence type="ECO:0000313" key="6">
    <source>
        <dbReference type="EMBL" id="KRX01469.1"/>
    </source>
</evidence>
<evidence type="ECO:0000256" key="4">
    <source>
        <dbReference type="SAM" id="Coils"/>
    </source>
</evidence>
<dbReference type="Pfam" id="PF00400">
    <property type="entry name" value="WD40"/>
    <property type="match status" value="4"/>
</dbReference>
<comment type="caution">
    <text evidence="6">The sequence shown here is derived from an EMBL/GenBank/DDBJ whole genome shotgun (WGS) entry which is preliminary data.</text>
</comment>
<feature type="compositionally biased region" description="Acidic residues" evidence="5">
    <location>
        <begin position="1520"/>
        <end position="1540"/>
    </location>
</feature>
<dbReference type="InParanoid" id="A0A0V0QGW7"/>
<accession>A0A0V0QGW7</accession>
<keyword evidence="1 3" id="KW-0853">WD repeat</keyword>
<dbReference type="InterPro" id="IPR015943">
    <property type="entry name" value="WD40/YVTN_repeat-like_dom_sf"/>
</dbReference>